<reference evidence="2 3" key="1">
    <citation type="journal article" date="2016" name="Mol. Biol. Evol.">
        <title>Comparative Genomics of Early-Diverging Mushroom-Forming Fungi Provides Insights into the Origins of Lignocellulose Decay Capabilities.</title>
        <authorList>
            <person name="Nagy L.G."/>
            <person name="Riley R."/>
            <person name="Tritt A."/>
            <person name="Adam C."/>
            <person name="Daum C."/>
            <person name="Floudas D."/>
            <person name="Sun H."/>
            <person name="Yadav J.S."/>
            <person name="Pangilinan J."/>
            <person name="Larsson K.H."/>
            <person name="Matsuura K."/>
            <person name="Barry K."/>
            <person name="Labutti K."/>
            <person name="Kuo R."/>
            <person name="Ohm R.A."/>
            <person name="Bhattacharya S.S."/>
            <person name="Shirouzu T."/>
            <person name="Yoshinaga Y."/>
            <person name="Martin F.M."/>
            <person name="Grigoriev I.V."/>
            <person name="Hibbett D.S."/>
        </authorList>
    </citation>
    <scope>NUCLEOTIDE SEQUENCE [LARGE SCALE GENOMIC DNA]</scope>
    <source>
        <strain evidence="2 3">HHB9708</strain>
    </source>
</reference>
<proteinExistence type="predicted"/>
<dbReference type="InterPro" id="IPR001810">
    <property type="entry name" value="F-box_dom"/>
</dbReference>
<evidence type="ECO:0000259" key="1">
    <source>
        <dbReference type="PROSITE" id="PS50181"/>
    </source>
</evidence>
<protein>
    <recommendedName>
        <fullName evidence="1">F-box domain-containing protein</fullName>
    </recommendedName>
</protein>
<dbReference type="Proteomes" id="UP000076722">
    <property type="component" value="Unassembled WGS sequence"/>
</dbReference>
<evidence type="ECO:0000313" key="2">
    <source>
        <dbReference type="EMBL" id="KZS95647.1"/>
    </source>
</evidence>
<evidence type="ECO:0000313" key="3">
    <source>
        <dbReference type="Proteomes" id="UP000076722"/>
    </source>
</evidence>
<gene>
    <name evidence="2" type="ORF">SISNIDRAFT_548473</name>
</gene>
<name>A0A164X5A0_9AGAM</name>
<dbReference type="SUPFAM" id="SSF81383">
    <property type="entry name" value="F-box domain"/>
    <property type="match status" value="1"/>
</dbReference>
<dbReference type="Pfam" id="PF00646">
    <property type="entry name" value="F-box"/>
    <property type="match status" value="1"/>
</dbReference>
<feature type="domain" description="F-box" evidence="1">
    <location>
        <begin position="1"/>
        <end position="48"/>
    </location>
</feature>
<accession>A0A164X5A0</accession>
<keyword evidence="3" id="KW-1185">Reference proteome</keyword>
<dbReference type="InterPro" id="IPR036047">
    <property type="entry name" value="F-box-like_dom_sf"/>
</dbReference>
<dbReference type="OrthoDB" id="3018431at2759"/>
<dbReference type="EMBL" id="KV419401">
    <property type="protein sequence ID" value="KZS95647.1"/>
    <property type="molecule type" value="Genomic_DNA"/>
</dbReference>
<organism evidence="2 3">
    <name type="scientific">Sistotremastrum niveocremeum HHB9708</name>
    <dbReference type="NCBI Taxonomy" id="1314777"/>
    <lineage>
        <taxon>Eukaryota</taxon>
        <taxon>Fungi</taxon>
        <taxon>Dikarya</taxon>
        <taxon>Basidiomycota</taxon>
        <taxon>Agaricomycotina</taxon>
        <taxon>Agaricomycetes</taxon>
        <taxon>Sistotremastrales</taxon>
        <taxon>Sistotremastraceae</taxon>
        <taxon>Sertulicium</taxon>
        <taxon>Sertulicium niveocremeum</taxon>
    </lineage>
</organism>
<sequence length="481" mass="54698">MSSFESLPPETLLHIVKGMSIADIWNLSQACPIFRELSRKMREVWLHACDVHTLDLPAGTNINTIAASLLPQYAARAIKLFTIWKSEASASPKRWRTILIPNLITEEQMNSPAEYNRLFGLYRDHDPIAFLHVIPGSNWTIAGLLGEICLFNPDNTELTHPEAFLPIGIKGNYICTSYPSKSPGVVMLALMASGSRWSSFSKTHYGHILEVQLPSQASGEQFPDVKIVQSFELPSEVVSVTMRDPFVVCTHDKERSLFIIDWKRMKGIVYNCYDRRRPFSLATPHFKHVHIHPYLPIVFYARSLDQPGPLEATAIPEGLSDCDQEWMEEDLEPIATFPDIHHPIYLDSASIAPAKSQDLNILSMGSDLYSRRVPFNSQCIQIEDNLDCTQIPTKADGFFELKRRYYDSLEFDNGRATFGALDFSHFVHFWFERVGERSTLQVIMAKYPPEVSALRPRDIIFSPVSGRLYGKCKDGLFFVQY</sequence>
<dbReference type="PROSITE" id="PS50181">
    <property type="entry name" value="FBOX"/>
    <property type="match status" value="1"/>
</dbReference>
<dbReference type="AlphaFoldDB" id="A0A164X5A0"/>